<evidence type="ECO:0000313" key="4">
    <source>
        <dbReference type="Proteomes" id="UP001221189"/>
    </source>
</evidence>
<keyword evidence="2" id="KW-0812">Transmembrane</keyword>
<evidence type="ECO:0000313" key="3">
    <source>
        <dbReference type="EMBL" id="MDC8772148.1"/>
    </source>
</evidence>
<dbReference type="RefSeq" id="WP_273600382.1">
    <property type="nucleotide sequence ID" value="NZ_JAQQXT010000006.1"/>
</dbReference>
<accession>A0ABT5KE29</accession>
<keyword evidence="4" id="KW-1185">Reference proteome</keyword>
<evidence type="ECO:0000256" key="2">
    <source>
        <dbReference type="SAM" id="Phobius"/>
    </source>
</evidence>
<evidence type="ECO:0000256" key="1">
    <source>
        <dbReference type="SAM" id="MobiDB-lite"/>
    </source>
</evidence>
<gene>
    <name evidence="3" type="ORF">PRZ03_11255</name>
</gene>
<feature type="transmembrane region" description="Helical" evidence="2">
    <location>
        <begin position="6"/>
        <end position="23"/>
    </location>
</feature>
<dbReference type="Proteomes" id="UP001221189">
    <property type="component" value="Unassembled WGS sequence"/>
</dbReference>
<protein>
    <submittedName>
        <fullName evidence="3">Uncharacterized protein</fullName>
    </submittedName>
</protein>
<organism evidence="3 4">
    <name type="scientific">Roseateles albus</name>
    <dbReference type="NCBI Taxonomy" id="2987525"/>
    <lineage>
        <taxon>Bacteria</taxon>
        <taxon>Pseudomonadati</taxon>
        <taxon>Pseudomonadota</taxon>
        <taxon>Betaproteobacteria</taxon>
        <taxon>Burkholderiales</taxon>
        <taxon>Sphaerotilaceae</taxon>
        <taxon>Roseateles</taxon>
    </lineage>
</organism>
<feature type="compositionally biased region" description="Basic and acidic residues" evidence="1">
    <location>
        <begin position="60"/>
        <end position="85"/>
    </location>
</feature>
<dbReference type="EMBL" id="JAQQXT010000006">
    <property type="protein sequence ID" value="MDC8772148.1"/>
    <property type="molecule type" value="Genomic_DNA"/>
</dbReference>
<name>A0ABT5KE29_9BURK</name>
<keyword evidence="2" id="KW-1133">Transmembrane helix</keyword>
<reference evidence="3 4" key="1">
    <citation type="submission" date="2022-10" db="EMBL/GenBank/DDBJ databases">
        <title>Paucibacter sp. hw1 Genome sequencing.</title>
        <authorList>
            <person name="Park S."/>
        </authorList>
    </citation>
    <scope>NUCLEOTIDE SEQUENCE [LARGE SCALE GENOMIC DNA]</scope>
    <source>
        <strain evidence="4">hw1</strain>
    </source>
</reference>
<keyword evidence="2" id="KW-0472">Membrane</keyword>
<comment type="caution">
    <text evidence="3">The sequence shown here is derived from an EMBL/GenBank/DDBJ whole genome shotgun (WGS) entry which is preliminary data.</text>
</comment>
<feature type="region of interest" description="Disordered" evidence="1">
    <location>
        <begin position="38"/>
        <end position="85"/>
    </location>
</feature>
<sequence>MFGIDLGWLALIVVLLLAVAGVMRWDLLRAIGRDALDKSAQPPANLPVGKAEAEFGSPPREMHHAEQHQHPSHNKPEIHRSGKRH</sequence>
<proteinExistence type="predicted"/>